<keyword evidence="4" id="KW-0067">ATP-binding</keyword>
<evidence type="ECO:0000313" key="8">
    <source>
        <dbReference type="Proteomes" id="UP001163828"/>
    </source>
</evidence>
<comment type="caution">
    <text evidence="7">The sequence shown here is derived from an EMBL/GenBank/DDBJ whole genome shotgun (WGS) entry which is preliminary data.</text>
</comment>
<feature type="region of interest" description="Disordered" evidence="5">
    <location>
        <begin position="1"/>
        <end position="44"/>
    </location>
</feature>
<feature type="region of interest" description="Disordered" evidence="5">
    <location>
        <begin position="765"/>
        <end position="833"/>
    </location>
</feature>
<feature type="compositionally biased region" description="Low complexity" evidence="5">
    <location>
        <begin position="354"/>
        <end position="371"/>
    </location>
</feature>
<sequence>MSSPQHTNSANSTLARRRYPLRRPSPTRKRAATARAPSLATSDVFHASNSSRDLDIRPVLVPLHQNLRRLPSRIHSAEKLIDTHEPSMNPRIGSKRKRVASGSNENAQHGGRSSRGSGRLKRFKSSRQSSETSEDDGLSSMDVDTDSHRFSSTRRGQVTVEIESDVSLEDSEQEEDEDEGVEEDNDSSDDYLISSAPSRVLSRMRKYNLVRLYALAGLTDDADSFTKSEIVQSIIAAREDVASLPPSSPLGRGGGSSDYSSDDAIVPDEEATPMPHIRRRVTINDVAKEADRRPLKSRSLSMGHLTQSTSSSRTRTRRQTSKSTEDSGSSSSRRVHYQNNVIFSDSLSRRHSSRSSPISSTSARIGSSISSPPAHHLRSRKPSAPTLPSIPSVSRLLDPSSLPTPTNLSGSGTTPTAALAAFTFTHRKGKSKQVEFDDSALASKEIRTPSKKSATVVSVVESESDLTELEDLEERIAAQPSPRRLRSKHKHTSNSDGGSGSGVTSDTLDTRRVTPMRNAKRKMKSLKEDSSTEQEDEEEADPDGEDEDEVDELISTASASVSTVQSYTRRTPMRRRLRSRHRLEEDPGDGDNEEEEEEMDEECEGEAGPEEAEEEEEEEDDEATIAVEPRKLRNGKIVGEEDVDMVEMDEENEEEEQVEEDDDGEEDGEEEEDENDDAEAVEEESVADDASIDLDGEGDTDEEVEEVEMEDEDSIDLTIATAKTLVRLRRDDLVKLCESRNLEPTGTKPQLADALLHWRDHRANDFSCPSSTGTARPPSTTKKRAHRRRPSPNRSRKSSQKTATPPVLLRSERFHMDEPKTPPLSNAGVQNDKPVGEPELELDLGTLGLEDREIPPEKLQKLEKIGSGGFKDVFIGKFKGRKIAISEFRGQLSAMDIKELKLLGGFDHPNIVRFLGVSIPENTRDTPVMIVSELCTNGDLFDYIRNVNPPSLHKVLNIMLDIARGLEYLHLCKPSIIHRDCKSSNILITSKGTAKIADFGLAKVKQSTRSMVRSLVGTVNWQAPELWHAHPKYNHKVDVFSCACVYWEMLQWHLPNKKFPWEGMNEHAIYEIVGTKKQRPSISGLRKQWCPEVIELIERMWAQEHHDRPTMSEVVETLADLVKMY</sequence>
<evidence type="ECO:0000256" key="2">
    <source>
        <dbReference type="ARBA" id="ARBA00022741"/>
    </source>
</evidence>
<gene>
    <name evidence="7" type="ORF">F5050DRAFT_1805245</name>
</gene>
<dbReference type="PANTHER" id="PTHR44329">
    <property type="entry name" value="SERINE/THREONINE-PROTEIN KINASE TNNI3K-RELATED"/>
    <property type="match status" value="1"/>
</dbReference>
<name>A0ABQ8QL89_9AGAR</name>
<dbReference type="Proteomes" id="UP001163828">
    <property type="component" value="Unassembled WGS sequence"/>
</dbReference>
<proteinExistence type="predicted"/>
<feature type="region of interest" description="Disordered" evidence="5">
    <location>
        <begin position="78"/>
        <end position="192"/>
    </location>
</feature>
<feature type="region of interest" description="Disordered" evidence="5">
    <location>
        <begin position="460"/>
        <end position="715"/>
    </location>
</feature>
<feature type="compositionally biased region" description="Basic residues" evidence="5">
    <location>
        <begin position="15"/>
        <end position="32"/>
    </location>
</feature>
<dbReference type="Pfam" id="PF00069">
    <property type="entry name" value="Pkinase"/>
    <property type="match status" value="1"/>
</dbReference>
<feature type="compositionally biased region" description="Basic residues" evidence="5">
    <location>
        <begin position="781"/>
        <end position="799"/>
    </location>
</feature>
<accession>A0ABQ8QL89</accession>
<feature type="domain" description="Protein kinase" evidence="6">
    <location>
        <begin position="859"/>
        <end position="1122"/>
    </location>
</feature>
<dbReference type="InterPro" id="IPR051681">
    <property type="entry name" value="Ser/Thr_Kinases-Pseudokinases"/>
</dbReference>
<organism evidence="7 8">
    <name type="scientific">Lentinula boryana</name>
    <dbReference type="NCBI Taxonomy" id="40481"/>
    <lineage>
        <taxon>Eukaryota</taxon>
        <taxon>Fungi</taxon>
        <taxon>Dikarya</taxon>
        <taxon>Basidiomycota</taxon>
        <taxon>Agaricomycotina</taxon>
        <taxon>Agaricomycetes</taxon>
        <taxon>Agaricomycetidae</taxon>
        <taxon>Agaricales</taxon>
        <taxon>Marasmiineae</taxon>
        <taxon>Omphalotaceae</taxon>
        <taxon>Lentinula</taxon>
    </lineage>
</organism>
<dbReference type="SUPFAM" id="SSF56112">
    <property type="entry name" value="Protein kinase-like (PK-like)"/>
    <property type="match status" value="1"/>
</dbReference>
<feature type="compositionally biased region" description="Acidic residues" evidence="5">
    <location>
        <begin position="531"/>
        <end position="552"/>
    </location>
</feature>
<feature type="region of interest" description="Disordered" evidence="5">
    <location>
        <begin position="243"/>
        <end position="414"/>
    </location>
</feature>
<feature type="compositionally biased region" description="Acidic residues" evidence="5">
    <location>
        <begin position="586"/>
        <end position="623"/>
    </location>
</feature>
<evidence type="ECO:0000256" key="4">
    <source>
        <dbReference type="ARBA" id="ARBA00022840"/>
    </source>
</evidence>
<dbReference type="CDD" id="cd13999">
    <property type="entry name" value="STKc_MAP3K-like"/>
    <property type="match status" value="1"/>
</dbReference>
<evidence type="ECO:0000313" key="7">
    <source>
        <dbReference type="EMBL" id="KAJ3999211.1"/>
    </source>
</evidence>
<feature type="compositionally biased region" description="Basic residues" evidence="5">
    <location>
        <begin position="483"/>
        <end position="492"/>
    </location>
</feature>
<evidence type="ECO:0000256" key="5">
    <source>
        <dbReference type="SAM" id="MobiDB-lite"/>
    </source>
</evidence>
<feature type="compositionally biased region" description="Low complexity" evidence="5">
    <location>
        <begin position="555"/>
        <end position="564"/>
    </location>
</feature>
<feature type="compositionally biased region" description="Basic residues" evidence="5">
    <location>
        <begin position="571"/>
        <end position="581"/>
    </location>
</feature>
<evidence type="ECO:0000259" key="6">
    <source>
        <dbReference type="PROSITE" id="PS50011"/>
    </source>
</evidence>
<dbReference type="PROSITE" id="PS50011">
    <property type="entry name" value="PROTEIN_KINASE_DOM"/>
    <property type="match status" value="1"/>
</dbReference>
<evidence type="ECO:0000256" key="3">
    <source>
        <dbReference type="ARBA" id="ARBA00022777"/>
    </source>
</evidence>
<feature type="compositionally biased region" description="Acidic residues" evidence="5">
    <location>
        <begin position="462"/>
        <end position="473"/>
    </location>
</feature>
<keyword evidence="1" id="KW-0808">Transferase</keyword>
<evidence type="ECO:0000256" key="1">
    <source>
        <dbReference type="ARBA" id="ARBA00022679"/>
    </source>
</evidence>
<dbReference type="PANTHER" id="PTHR44329:SF288">
    <property type="entry name" value="MITOGEN-ACTIVATED PROTEIN KINASE KINASE KINASE 20"/>
    <property type="match status" value="1"/>
</dbReference>
<dbReference type="InterPro" id="IPR011009">
    <property type="entry name" value="Kinase-like_dom_sf"/>
</dbReference>
<keyword evidence="2" id="KW-0547">Nucleotide-binding</keyword>
<dbReference type="InterPro" id="IPR000719">
    <property type="entry name" value="Prot_kinase_dom"/>
</dbReference>
<keyword evidence="8" id="KW-1185">Reference proteome</keyword>
<protein>
    <recommendedName>
        <fullName evidence="6">Protein kinase domain-containing protein</fullName>
    </recommendedName>
</protein>
<feature type="compositionally biased region" description="Basic and acidic residues" evidence="5">
    <location>
        <begin position="810"/>
        <end position="820"/>
    </location>
</feature>
<feature type="compositionally biased region" description="Polar residues" evidence="5">
    <location>
        <begin position="401"/>
        <end position="412"/>
    </location>
</feature>
<feature type="compositionally biased region" description="Acidic residues" evidence="5">
    <location>
        <begin position="162"/>
        <end position="189"/>
    </location>
</feature>
<keyword evidence="3" id="KW-0418">Kinase</keyword>
<dbReference type="Gene3D" id="1.10.510.10">
    <property type="entry name" value="Transferase(Phosphotransferase) domain 1"/>
    <property type="match status" value="1"/>
</dbReference>
<dbReference type="EMBL" id="MU790543">
    <property type="protein sequence ID" value="KAJ3999211.1"/>
    <property type="molecule type" value="Genomic_DNA"/>
</dbReference>
<feature type="compositionally biased region" description="Polar residues" evidence="5">
    <location>
        <begin position="1"/>
        <end position="14"/>
    </location>
</feature>
<feature type="compositionally biased region" description="Acidic residues" evidence="5">
    <location>
        <begin position="640"/>
        <end position="715"/>
    </location>
</feature>
<feature type="compositionally biased region" description="Polar residues" evidence="5">
    <location>
        <begin position="767"/>
        <end position="780"/>
    </location>
</feature>
<reference evidence="7" key="1">
    <citation type="submission" date="2022-08" db="EMBL/GenBank/DDBJ databases">
        <authorList>
            <consortium name="DOE Joint Genome Institute"/>
            <person name="Min B."/>
            <person name="Riley R."/>
            <person name="Sierra-Patev S."/>
            <person name="Naranjo-Ortiz M."/>
            <person name="Looney B."/>
            <person name="Konkel Z."/>
            <person name="Slot J.C."/>
            <person name="Sakamoto Y."/>
            <person name="Steenwyk J.L."/>
            <person name="Rokas A."/>
            <person name="Carro J."/>
            <person name="Camarero S."/>
            <person name="Ferreira P."/>
            <person name="Molpeceres G."/>
            <person name="Ruiz-Duenas F.J."/>
            <person name="Serrano A."/>
            <person name="Henrissat B."/>
            <person name="Drula E."/>
            <person name="Hughes K.W."/>
            <person name="Mata J.L."/>
            <person name="Ishikawa N.K."/>
            <person name="Vargas-Isla R."/>
            <person name="Ushijima S."/>
            <person name="Smith C.A."/>
            <person name="Ahrendt S."/>
            <person name="Andreopoulos W."/>
            <person name="He G."/>
            <person name="Labutti K."/>
            <person name="Lipzen A."/>
            <person name="Ng V."/>
            <person name="Sandor L."/>
            <person name="Barry K."/>
            <person name="Martinez A.T."/>
            <person name="Xiao Y."/>
            <person name="Gibbons J.G."/>
            <person name="Terashima K."/>
            <person name="Hibbett D.S."/>
            <person name="Grigoriev I.V."/>
        </authorList>
    </citation>
    <scope>NUCLEOTIDE SEQUENCE</scope>
    <source>
        <strain evidence="7">TFB10827</strain>
    </source>
</reference>